<dbReference type="Proteomes" id="UP000317648">
    <property type="component" value="Chromosome"/>
</dbReference>
<dbReference type="InterPro" id="IPR036278">
    <property type="entry name" value="Sialidase_sf"/>
</dbReference>
<protein>
    <submittedName>
        <fullName evidence="2">BNR/Asp-box repeat protein</fullName>
    </submittedName>
</protein>
<keyword evidence="1" id="KW-0732">Signal</keyword>
<organism evidence="2 3">
    <name type="scientific">Lignipirellula cremea</name>
    <dbReference type="NCBI Taxonomy" id="2528010"/>
    <lineage>
        <taxon>Bacteria</taxon>
        <taxon>Pseudomonadati</taxon>
        <taxon>Planctomycetota</taxon>
        <taxon>Planctomycetia</taxon>
        <taxon>Pirellulales</taxon>
        <taxon>Pirellulaceae</taxon>
        <taxon>Lignipirellula</taxon>
    </lineage>
</organism>
<reference evidence="2 3" key="1">
    <citation type="submission" date="2019-02" db="EMBL/GenBank/DDBJ databases">
        <title>Deep-cultivation of Planctomycetes and their phenomic and genomic characterization uncovers novel biology.</title>
        <authorList>
            <person name="Wiegand S."/>
            <person name="Jogler M."/>
            <person name="Boedeker C."/>
            <person name="Pinto D."/>
            <person name="Vollmers J."/>
            <person name="Rivas-Marin E."/>
            <person name="Kohn T."/>
            <person name="Peeters S.H."/>
            <person name="Heuer A."/>
            <person name="Rast P."/>
            <person name="Oberbeckmann S."/>
            <person name="Bunk B."/>
            <person name="Jeske O."/>
            <person name="Meyerdierks A."/>
            <person name="Storesund J.E."/>
            <person name="Kallscheuer N."/>
            <person name="Luecker S."/>
            <person name="Lage O.M."/>
            <person name="Pohl T."/>
            <person name="Merkel B.J."/>
            <person name="Hornburger P."/>
            <person name="Mueller R.-W."/>
            <person name="Bruemmer F."/>
            <person name="Labrenz M."/>
            <person name="Spormann A.M."/>
            <person name="Op den Camp H."/>
            <person name="Overmann J."/>
            <person name="Amann R."/>
            <person name="Jetten M.S.M."/>
            <person name="Mascher T."/>
            <person name="Medema M.H."/>
            <person name="Devos D.P."/>
            <person name="Kaster A.-K."/>
            <person name="Ovreas L."/>
            <person name="Rohde M."/>
            <person name="Galperin M.Y."/>
            <person name="Jogler C."/>
        </authorList>
    </citation>
    <scope>NUCLEOTIDE SEQUENCE [LARGE SCALE GENOMIC DNA]</scope>
    <source>
        <strain evidence="2 3">Pla85_3_4</strain>
    </source>
</reference>
<evidence type="ECO:0000256" key="1">
    <source>
        <dbReference type="SAM" id="SignalP"/>
    </source>
</evidence>
<dbReference type="CDD" id="cd15482">
    <property type="entry name" value="Sialidase_non-viral"/>
    <property type="match status" value="1"/>
</dbReference>
<accession>A0A518DX73</accession>
<keyword evidence="3" id="KW-1185">Reference proteome</keyword>
<dbReference type="PANTHER" id="PTHR43752">
    <property type="entry name" value="BNR/ASP-BOX REPEAT FAMILY PROTEIN"/>
    <property type="match status" value="1"/>
</dbReference>
<proteinExistence type="predicted"/>
<dbReference type="Gene3D" id="2.120.10.10">
    <property type="match status" value="2"/>
</dbReference>
<sequence precursor="true">MFASSFRATCLLLCLTCGLPLTSGRLATAEQPPVSILAAKIGGHIHPSICRSAAGTLVVVYKGANVLMCSRSTDGGATWDSPQPIPTTAKRPEVIRAAPVFEVYPGTIDLLPDGRLLTTWNYIADDRKKDNYYERALLYSLSSDDGKTWSDQALIGPIEGKHLGAVRHNVLPWSDGRWLLPLRVGPPRVFDPKSDELSVLPVSDSEKQYAFQQIVRTAKGTLLAMGPVFLRSTDEGVHWQAIENFPAAPDGDSAEGRYLTTLENGDLLVTWGVGTANQGLRFNHSTDDGRTWSQKTVTLLPETPIAARYYSARTVQVDEQHVGTVYMNRNGVHFLKTPIARLIPEPQK</sequence>
<name>A0A518DX73_9BACT</name>
<dbReference type="SUPFAM" id="SSF50939">
    <property type="entry name" value="Sialidases"/>
    <property type="match status" value="1"/>
</dbReference>
<feature type="chain" id="PRO_5022213438" evidence="1">
    <location>
        <begin position="30"/>
        <end position="348"/>
    </location>
</feature>
<dbReference type="EMBL" id="CP036433">
    <property type="protein sequence ID" value="QDU96458.1"/>
    <property type="molecule type" value="Genomic_DNA"/>
</dbReference>
<feature type="signal peptide" evidence="1">
    <location>
        <begin position="1"/>
        <end position="29"/>
    </location>
</feature>
<evidence type="ECO:0000313" key="2">
    <source>
        <dbReference type="EMBL" id="QDU96458.1"/>
    </source>
</evidence>
<dbReference type="KEGG" id="lcre:Pla8534_42790"/>
<evidence type="ECO:0000313" key="3">
    <source>
        <dbReference type="Proteomes" id="UP000317648"/>
    </source>
</evidence>
<dbReference type="PANTHER" id="PTHR43752:SF2">
    <property type="entry name" value="BNR_ASP-BOX REPEAT FAMILY PROTEIN"/>
    <property type="match status" value="1"/>
</dbReference>
<gene>
    <name evidence="2" type="ORF">Pla8534_42790</name>
</gene>
<dbReference type="AlphaFoldDB" id="A0A518DX73"/>